<feature type="region of interest" description="Disordered" evidence="1">
    <location>
        <begin position="30"/>
        <end position="52"/>
    </location>
</feature>
<dbReference type="RefSeq" id="WP_129402832.1">
    <property type="nucleotide sequence ID" value="NZ_SBKP01000001.1"/>
</dbReference>
<dbReference type="AlphaFoldDB" id="A0A4Q1KQ83"/>
<organism evidence="2 3">
    <name type="scientific">Sphingobium fluviale</name>
    <dbReference type="NCBI Taxonomy" id="2506423"/>
    <lineage>
        <taxon>Bacteria</taxon>
        <taxon>Pseudomonadati</taxon>
        <taxon>Pseudomonadota</taxon>
        <taxon>Alphaproteobacteria</taxon>
        <taxon>Sphingomonadales</taxon>
        <taxon>Sphingomonadaceae</taxon>
        <taxon>Sphingobium</taxon>
    </lineage>
</organism>
<name>A0A4Q1KQ83_9SPHN</name>
<protein>
    <submittedName>
        <fullName evidence="2">Uncharacterized protein</fullName>
    </submittedName>
</protein>
<proteinExistence type="predicted"/>
<evidence type="ECO:0000313" key="3">
    <source>
        <dbReference type="Proteomes" id="UP000290958"/>
    </source>
</evidence>
<evidence type="ECO:0000256" key="1">
    <source>
        <dbReference type="SAM" id="MobiDB-lite"/>
    </source>
</evidence>
<reference evidence="3" key="1">
    <citation type="submission" date="2019-01" db="EMBL/GenBank/DDBJ databases">
        <title>Cytophagaceae bacterium strain CAR-16.</title>
        <authorList>
            <person name="Chen W.-M."/>
        </authorList>
    </citation>
    <scope>NUCLEOTIDE SEQUENCE [LARGE SCALE GENOMIC DNA]</scope>
    <source>
        <strain evidence="3">CHR27</strain>
    </source>
</reference>
<keyword evidence="3" id="KW-1185">Reference proteome</keyword>
<comment type="caution">
    <text evidence="2">The sequence shown here is derived from an EMBL/GenBank/DDBJ whole genome shotgun (WGS) entry which is preliminary data.</text>
</comment>
<dbReference type="Proteomes" id="UP000290958">
    <property type="component" value="Unassembled WGS sequence"/>
</dbReference>
<gene>
    <name evidence="2" type="ORF">EQG66_01960</name>
</gene>
<sequence>MNEFVPRIDAIAPERLVASRPAPAVPLVQPSASAANAPNGSGVNPDGGDQARREQMASAFDYARVQARVADILADIAGSSEPPAQARSTAETKLDALKPIPTVIIPMLPASVEVVEHAVEVARAVARQAELALAAQAHVNRNTVDQILLTHA</sequence>
<feature type="compositionally biased region" description="Low complexity" evidence="1">
    <location>
        <begin position="30"/>
        <end position="44"/>
    </location>
</feature>
<dbReference type="EMBL" id="SBKP01000001">
    <property type="protein sequence ID" value="RXR31064.1"/>
    <property type="molecule type" value="Genomic_DNA"/>
</dbReference>
<accession>A0A4Q1KQ83</accession>
<evidence type="ECO:0000313" key="2">
    <source>
        <dbReference type="EMBL" id="RXR31064.1"/>
    </source>
</evidence>